<proteinExistence type="predicted"/>
<dbReference type="AlphaFoldDB" id="A0A7Y4H4Z2"/>
<organism evidence="2 3">
    <name type="scientific">Bradyrhizobium archetypum</name>
    <dbReference type="NCBI Taxonomy" id="2721160"/>
    <lineage>
        <taxon>Bacteria</taxon>
        <taxon>Pseudomonadati</taxon>
        <taxon>Pseudomonadota</taxon>
        <taxon>Alphaproteobacteria</taxon>
        <taxon>Hyphomicrobiales</taxon>
        <taxon>Nitrobacteraceae</taxon>
        <taxon>Bradyrhizobium</taxon>
    </lineage>
</organism>
<name>A0A7Y4H4Z2_9BRAD</name>
<dbReference type="Proteomes" id="UP000528734">
    <property type="component" value="Unassembled WGS sequence"/>
</dbReference>
<feature type="compositionally biased region" description="Polar residues" evidence="1">
    <location>
        <begin position="1"/>
        <end position="17"/>
    </location>
</feature>
<accession>A0A7Y4H4Z2</accession>
<gene>
    <name evidence="2" type="ORF">HCN50_15860</name>
</gene>
<dbReference type="RefSeq" id="WP_171710557.1">
    <property type="nucleotide sequence ID" value="NZ_JAAVLW010000004.1"/>
</dbReference>
<comment type="caution">
    <text evidence="2">The sequence shown here is derived from an EMBL/GenBank/DDBJ whole genome shotgun (WGS) entry which is preliminary data.</text>
</comment>
<evidence type="ECO:0000313" key="3">
    <source>
        <dbReference type="Proteomes" id="UP000528734"/>
    </source>
</evidence>
<evidence type="ECO:0000256" key="1">
    <source>
        <dbReference type="SAM" id="MobiDB-lite"/>
    </source>
</evidence>
<evidence type="ECO:0000313" key="2">
    <source>
        <dbReference type="EMBL" id="NOJ47705.1"/>
    </source>
</evidence>
<keyword evidence="3" id="KW-1185">Reference proteome</keyword>
<reference evidence="2 3" key="1">
    <citation type="submission" date="2020-03" db="EMBL/GenBank/DDBJ databases">
        <title>Bradyrhizobium diversity isolated from nodules of Muelleranthus trifoliolatus.</title>
        <authorList>
            <person name="Klepa M."/>
            <person name="Helene L."/>
            <person name="Hungria M."/>
        </authorList>
    </citation>
    <scope>NUCLEOTIDE SEQUENCE [LARGE SCALE GENOMIC DNA]</scope>
    <source>
        <strain evidence="2 3">WSM 1744</strain>
    </source>
</reference>
<dbReference type="EMBL" id="JAAVLW010000004">
    <property type="protein sequence ID" value="NOJ47705.1"/>
    <property type="molecule type" value="Genomic_DNA"/>
</dbReference>
<feature type="region of interest" description="Disordered" evidence="1">
    <location>
        <begin position="1"/>
        <end position="90"/>
    </location>
</feature>
<protein>
    <submittedName>
        <fullName evidence="2">Uncharacterized protein</fullName>
    </submittedName>
</protein>
<sequence>MRNFLTLSKMRSGSSTVARPKGTKKRPFQKPPARPIDAMAVASKNRLSPAKLRSKKVKKLANGNSGRSDKFKQPRAKAAGVPGTSCAPHRGPFHVRALRAHRRVAQRGQSQMDGGRSHDPSVEKPAAALNDVIAKSLEIIDQVMIETQQLAQKPTEVSSQGDASTQPAPIEPAFEVICPPAQSIEIADAAKRQDWFAGSAQSSAPVIDVTDAMPAKEAQPDQVRITAPQLELAIAEATKMAGPSCAEFVGVVVRHVKPKSPVDPNWALRGVKFGRSDRAAVNEALTTILERMQREFRLSDE</sequence>